<name>A0A848LX35_9BACT</name>
<dbReference type="PANTHER" id="PTHR33884:SF3">
    <property type="entry name" value="UPF0410 PROTEIN YMGE"/>
    <property type="match status" value="1"/>
</dbReference>
<dbReference type="InterPro" id="IPR007341">
    <property type="entry name" value="Transgly_assoc"/>
</dbReference>
<evidence type="ECO:0000256" key="6">
    <source>
        <dbReference type="ARBA" id="ARBA00023136"/>
    </source>
</evidence>
<keyword evidence="5 7" id="KW-1133">Transmembrane helix</keyword>
<comment type="similarity">
    <text evidence="2">Belongs to the UPF0410 family.</text>
</comment>
<evidence type="ECO:0000256" key="3">
    <source>
        <dbReference type="ARBA" id="ARBA00022475"/>
    </source>
</evidence>
<dbReference type="Pfam" id="PF04226">
    <property type="entry name" value="Transgly_assoc"/>
    <property type="match status" value="1"/>
</dbReference>
<feature type="transmembrane region" description="Helical" evidence="7">
    <location>
        <begin position="29"/>
        <end position="48"/>
    </location>
</feature>
<evidence type="ECO:0000256" key="7">
    <source>
        <dbReference type="SAM" id="Phobius"/>
    </source>
</evidence>
<protein>
    <submittedName>
        <fullName evidence="8">GlsB/YeaQ/YmgE family stress response membrane protein</fullName>
    </submittedName>
</protein>
<dbReference type="AlphaFoldDB" id="A0A848LX35"/>
<gene>
    <name evidence="8" type="ORF">HG543_46185</name>
</gene>
<keyword evidence="9" id="KW-1185">Reference proteome</keyword>
<accession>A0A848LX35</accession>
<evidence type="ECO:0000256" key="5">
    <source>
        <dbReference type="ARBA" id="ARBA00022989"/>
    </source>
</evidence>
<evidence type="ECO:0000256" key="4">
    <source>
        <dbReference type="ARBA" id="ARBA00022692"/>
    </source>
</evidence>
<keyword evidence="3" id="KW-1003">Cell membrane</keyword>
<dbReference type="PANTHER" id="PTHR33884">
    <property type="entry name" value="UPF0410 PROTEIN YMGE"/>
    <property type="match status" value="1"/>
</dbReference>
<evidence type="ECO:0000313" key="9">
    <source>
        <dbReference type="Proteomes" id="UP000518300"/>
    </source>
</evidence>
<comment type="caution">
    <text evidence="8">The sequence shown here is derived from an EMBL/GenBank/DDBJ whole genome shotgun (WGS) entry which is preliminary data.</text>
</comment>
<evidence type="ECO:0000256" key="1">
    <source>
        <dbReference type="ARBA" id="ARBA00004651"/>
    </source>
</evidence>
<dbReference type="GO" id="GO:0005886">
    <property type="term" value="C:plasma membrane"/>
    <property type="evidence" value="ECO:0007669"/>
    <property type="project" value="UniProtKB-SubCell"/>
</dbReference>
<feature type="transmembrane region" description="Helical" evidence="7">
    <location>
        <begin position="60"/>
        <end position="80"/>
    </location>
</feature>
<keyword evidence="4 7" id="KW-0812">Transmembrane</keyword>
<evidence type="ECO:0000313" key="8">
    <source>
        <dbReference type="EMBL" id="NMO22199.1"/>
    </source>
</evidence>
<sequence length="82" mass="8205">MGICTWLVLGGLAGWIASMIKGTNARMGLFANIATGIVGALIGGWIASHLGGAPVTGLNLYSLAVATGGAVLLITVLQALRK</sequence>
<proteinExistence type="inferred from homology"/>
<reference evidence="8 9" key="1">
    <citation type="submission" date="2020-04" db="EMBL/GenBank/DDBJ databases">
        <title>Draft genome of Pyxidicoccus fallax type strain.</title>
        <authorList>
            <person name="Whitworth D.E."/>
        </authorList>
    </citation>
    <scope>NUCLEOTIDE SEQUENCE [LARGE SCALE GENOMIC DNA]</scope>
    <source>
        <strain evidence="8 9">DSM 14698</strain>
    </source>
</reference>
<comment type="subcellular location">
    <subcellularLocation>
        <location evidence="1">Cell membrane</location>
        <topology evidence="1">Multi-pass membrane protein</topology>
    </subcellularLocation>
</comment>
<keyword evidence="6 7" id="KW-0472">Membrane</keyword>
<dbReference type="Proteomes" id="UP000518300">
    <property type="component" value="Unassembled WGS sequence"/>
</dbReference>
<dbReference type="EMBL" id="JABBJJ010000394">
    <property type="protein sequence ID" value="NMO22199.1"/>
    <property type="molecule type" value="Genomic_DNA"/>
</dbReference>
<organism evidence="8 9">
    <name type="scientific">Pyxidicoccus fallax</name>
    <dbReference type="NCBI Taxonomy" id="394095"/>
    <lineage>
        <taxon>Bacteria</taxon>
        <taxon>Pseudomonadati</taxon>
        <taxon>Myxococcota</taxon>
        <taxon>Myxococcia</taxon>
        <taxon>Myxococcales</taxon>
        <taxon>Cystobacterineae</taxon>
        <taxon>Myxococcaceae</taxon>
        <taxon>Pyxidicoccus</taxon>
    </lineage>
</organism>
<evidence type="ECO:0000256" key="2">
    <source>
        <dbReference type="ARBA" id="ARBA00011006"/>
    </source>
</evidence>